<feature type="domain" description="Glycosyltransferase subfamily 4-like N-terminal" evidence="3">
    <location>
        <begin position="62"/>
        <end position="168"/>
    </location>
</feature>
<keyword evidence="4" id="KW-0808">Transferase</keyword>
<accession>A0ABU7W0W0</accession>
<protein>
    <submittedName>
        <fullName evidence="4">Glycosyltransferase family 4 protein</fullName>
        <ecNumber evidence="4">2.4.-.-</ecNumber>
    </submittedName>
</protein>
<comment type="caution">
    <text evidence="4">The sequence shown here is derived from an EMBL/GenBank/DDBJ whole genome shotgun (WGS) entry which is preliminary data.</text>
</comment>
<keyword evidence="4" id="KW-0328">Glycosyltransferase</keyword>
<dbReference type="InterPro" id="IPR050194">
    <property type="entry name" value="Glycosyltransferase_grp1"/>
</dbReference>
<dbReference type="CDD" id="cd03801">
    <property type="entry name" value="GT4_PimA-like"/>
    <property type="match status" value="1"/>
</dbReference>
<dbReference type="GO" id="GO:0016757">
    <property type="term" value="F:glycosyltransferase activity"/>
    <property type="evidence" value="ECO:0007669"/>
    <property type="project" value="UniProtKB-KW"/>
</dbReference>
<dbReference type="InterPro" id="IPR001296">
    <property type="entry name" value="Glyco_trans_1"/>
</dbReference>
<dbReference type="Gene3D" id="3.40.50.2000">
    <property type="entry name" value="Glycogen Phosphorylase B"/>
    <property type="match status" value="2"/>
</dbReference>
<dbReference type="Pfam" id="PF13439">
    <property type="entry name" value="Glyco_transf_4"/>
    <property type="match status" value="1"/>
</dbReference>
<keyword evidence="1" id="KW-1133">Transmembrane helix</keyword>
<dbReference type="InterPro" id="IPR028098">
    <property type="entry name" value="Glyco_trans_4-like_N"/>
</dbReference>
<dbReference type="Pfam" id="PF00534">
    <property type="entry name" value="Glycos_transf_1"/>
    <property type="match status" value="1"/>
</dbReference>
<feature type="domain" description="Glycosyl transferase family 1" evidence="2">
    <location>
        <begin position="175"/>
        <end position="337"/>
    </location>
</feature>
<sequence>MSKNILVIGADLTSNGGIASVIKSHYKAYQSKEFPFKLFLLKTNHYKDKSLIFEVLILFKAFFQCLYFILFKKVKIVHIHSSAKVSFFRKSIFLLLSKITGRKIILHLHSSDFYGFFLTKNRRLKRYINFIFNRADRIVVLCTDWENKLREAYNLKHVVRIANPINLESTSIQEHKVTNNDNDFTLAFVGFLIESKGIKDLLMAMKQLKDKGYSSIKLAIAGKGELETYINKFITEHQLSQNVDYIGWVSGEDKDNLYKKSDTFILPSYKEGMPISILEAMNFGLPIISTNISGIPDVITVPRNGFLVTPGNVDEIVNAIIDCYKDKELRETISQNNLEDIKRFSAHQIFNQITEVYSDLLK</sequence>
<feature type="transmembrane region" description="Helical" evidence="1">
    <location>
        <begin position="51"/>
        <end position="71"/>
    </location>
</feature>
<evidence type="ECO:0000313" key="4">
    <source>
        <dbReference type="EMBL" id="MEF3077569.1"/>
    </source>
</evidence>
<dbReference type="EMBL" id="JAZHOU010000001">
    <property type="protein sequence ID" value="MEF3077569.1"/>
    <property type="molecule type" value="Genomic_DNA"/>
</dbReference>
<evidence type="ECO:0000259" key="2">
    <source>
        <dbReference type="Pfam" id="PF00534"/>
    </source>
</evidence>
<name>A0ABU7W0W0_9FLAO</name>
<evidence type="ECO:0000256" key="1">
    <source>
        <dbReference type="SAM" id="Phobius"/>
    </source>
</evidence>
<dbReference type="PANTHER" id="PTHR45947:SF3">
    <property type="entry name" value="SULFOQUINOVOSYL TRANSFERASE SQD2"/>
    <property type="match status" value="1"/>
</dbReference>
<proteinExistence type="predicted"/>
<dbReference type="Proteomes" id="UP001356704">
    <property type="component" value="Unassembled WGS sequence"/>
</dbReference>
<reference evidence="4 5" key="1">
    <citation type="submission" date="2024-02" db="EMBL/GenBank/DDBJ databases">
        <title>Winogradskyella poriferorum JCM 12885.</title>
        <authorList>
            <person name="Zhang D.-F."/>
            <person name="Fu Z.-Y."/>
        </authorList>
    </citation>
    <scope>NUCLEOTIDE SEQUENCE [LARGE SCALE GENOMIC DNA]</scope>
    <source>
        <strain evidence="4 5">JCM 12885</strain>
    </source>
</reference>
<evidence type="ECO:0000313" key="5">
    <source>
        <dbReference type="Proteomes" id="UP001356704"/>
    </source>
</evidence>
<dbReference type="RefSeq" id="WP_331808403.1">
    <property type="nucleotide sequence ID" value="NZ_JAZHOU010000001.1"/>
</dbReference>
<dbReference type="EC" id="2.4.-.-" evidence="4"/>
<dbReference type="SUPFAM" id="SSF53756">
    <property type="entry name" value="UDP-Glycosyltransferase/glycogen phosphorylase"/>
    <property type="match status" value="1"/>
</dbReference>
<gene>
    <name evidence="4" type="ORF">V1468_01015</name>
</gene>
<keyword evidence="1" id="KW-0812">Transmembrane</keyword>
<organism evidence="4 5">
    <name type="scientific">Winogradskyella poriferorum</name>
    <dbReference type="NCBI Taxonomy" id="307627"/>
    <lineage>
        <taxon>Bacteria</taxon>
        <taxon>Pseudomonadati</taxon>
        <taxon>Bacteroidota</taxon>
        <taxon>Flavobacteriia</taxon>
        <taxon>Flavobacteriales</taxon>
        <taxon>Flavobacteriaceae</taxon>
        <taxon>Winogradskyella</taxon>
    </lineage>
</organism>
<dbReference type="PANTHER" id="PTHR45947">
    <property type="entry name" value="SULFOQUINOVOSYL TRANSFERASE SQD2"/>
    <property type="match status" value="1"/>
</dbReference>
<keyword evidence="1" id="KW-0472">Membrane</keyword>
<evidence type="ECO:0000259" key="3">
    <source>
        <dbReference type="Pfam" id="PF13439"/>
    </source>
</evidence>
<keyword evidence="5" id="KW-1185">Reference proteome</keyword>